<gene>
    <name evidence="2" type="ORF">RR48_01183</name>
</gene>
<name>A0A0N1IG47_PAPMA</name>
<protein>
    <submittedName>
        <fullName evidence="2">Uncharacterized protein</fullName>
    </submittedName>
</protein>
<feature type="compositionally biased region" description="Basic and acidic residues" evidence="1">
    <location>
        <begin position="1"/>
        <end position="11"/>
    </location>
</feature>
<evidence type="ECO:0000256" key="1">
    <source>
        <dbReference type="SAM" id="MobiDB-lite"/>
    </source>
</evidence>
<dbReference type="EMBL" id="KQ460900">
    <property type="protein sequence ID" value="KPJ10827.1"/>
    <property type="molecule type" value="Genomic_DNA"/>
</dbReference>
<dbReference type="InParanoid" id="A0A0N1IG47"/>
<feature type="compositionally biased region" description="Low complexity" evidence="1">
    <location>
        <begin position="26"/>
        <end position="37"/>
    </location>
</feature>
<reference evidence="2 3" key="1">
    <citation type="journal article" date="2015" name="Nat. Commun.">
        <title>Outbred genome sequencing and CRISPR/Cas9 gene editing in butterflies.</title>
        <authorList>
            <person name="Li X."/>
            <person name="Fan D."/>
            <person name="Zhang W."/>
            <person name="Liu G."/>
            <person name="Zhang L."/>
            <person name="Zhao L."/>
            <person name="Fang X."/>
            <person name="Chen L."/>
            <person name="Dong Y."/>
            <person name="Chen Y."/>
            <person name="Ding Y."/>
            <person name="Zhao R."/>
            <person name="Feng M."/>
            <person name="Zhu Y."/>
            <person name="Feng Y."/>
            <person name="Jiang X."/>
            <person name="Zhu D."/>
            <person name="Xiang H."/>
            <person name="Feng X."/>
            <person name="Li S."/>
            <person name="Wang J."/>
            <person name="Zhang G."/>
            <person name="Kronforst M.R."/>
            <person name="Wang W."/>
        </authorList>
    </citation>
    <scope>NUCLEOTIDE SEQUENCE [LARGE SCALE GENOMIC DNA]</scope>
    <source>
        <strain evidence="2">Ya'a_city_454_Pm</strain>
        <tissue evidence="2">Whole body</tissue>
    </source>
</reference>
<proteinExistence type="predicted"/>
<accession>A0A0N1IG47</accession>
<evidence type="ECO:0000313" key="2">
    <source>
        <dbReference type="EMBL" id="KPJ10827.1"/>
    </source>
</evidence>
<evidence type="ECO:0000313" key="3">
    <source>
        <dbReference type="Proteomes" id="UP000053240"/>
    </source>
</evidence>
<sequence length="84" mass="9503">MTSVVRRREQDDSGEFSDASQDNDRSNSVNVSSMVRQRPARRKDFHVGGKRIATTLSPARSRAGMFISFRFIEVTVWAPLTKLS</sequence>
<feature type="region of interest" description="Disordered" evidence="1">
    <location>
        <begin position="1"/>
        <end position="45"/>
    </location>
</feature>
<keyword evidence="3" id="KW-1185">Reference proteome</keyword>
<dbReference type="AlphaFoldDB" id="A0A0N1IG47"/>
<dbReference type="Proteomes" id="UP000053240">
    <property type="component" value="Unassembled WGS sequence"/>
</dbReference>
<organism evidence="2 3">
    <name type="scientific">Papilio machaon</name>
    <name type="common">Old World swallowtail butterfly</name>
    <dbReference type="NCBI Taxonomy" id="76193"/>
    <lineage>
        <taxon>Eukaryota</taxon>
        <taxon>Metazoa</taxon>
        <taxon>Ecdysozoa</taxon>
        <taxon>Arthropoda</taxon>
        <taxon>Hexapoda</taxon>
        <taxon>Insecta</taxon>
        <taxon>Pterygota</taxon>
        <taxon>Neoptera</taxon>
        <taxon>Endopterygota</taxon>
        <taxon>Lepidoptera</taxon>
        <taxon>Glossata</taxon>
        <taxon>Ditrysia</taxon>
        <taxon>Papilionoidea</taxon>
        <taxon>Papilionidae</taxon>
        <taxon>Papilioninae</taxon>
        <taxon>Papilio</taxon>
    </lineage>
</organism>